<dbReference type="Gene3D" id="3.40.630.10">
    <property type="entry name" value="Zn peptidases"/>
    <property type="match status" value="1"/>
</dbReference>
<evidence type="ECO:0000313" key="4">
    <source>
        <dbReference type="Proteomes" id="UP000279259"/>
    </source>
</evidence>
<dbReference type="PANTHER" id="PTHR32494">
    <property type="entry name" value="ALLANTOATE DEIMINASE-RELATED"/>
    <property type="match status" value="1"/>
</dbReference>
<dbReference type="EMBL" id="RSCD01000014">
    <property type="protein sequence ID" value="RSH89344.1"/>
    <property type="molecule type" value="Genomic_DNA"/>
</dbReference>
<evidence type="ECO:0008006" key="5">
    <source>
        <dbReference type="Google" id="ProtNLM"/>
    </source>
</evidence>
<comment type="similarity">
    <text evidence="1">Belongs to the peptidase M20A family.</text>
</comment>
<proteinExistence type="inferred from homology"/>
<comment type="caution">
    <text evidence="3">The sequence shown here is derived from an EMBL/GenBank/DDBJ whole genome shotgun (WGS) entry which is preliminary data.</text>
</comment>
<evidence type="ECO:0000256" key="2">
    <source>
        <dbReference type="ARBA" id="ARBA00022801"/>
    </source>
</evidence>
<dbReference type="AlphaFoldDB" id="A0A427YEF6"/>
<evidence type="ECO:0000256" key="1">
    <source>
        <dbReference type="ARBA" id="ARBA00006247"/>
    </source>
</evidence>
<dbReference type="PANTHER" id="PTHR32494:SF5">
    <property type="entry name" value="ALLANTOATE AMIDOHYDROLASE"/>
    <property type="match status" value="1"/>
</dbReference>
<reference evidence="3 4" key="1">
    <citation type="submission" date="2018-11" db="EMBL/GenBank/DDBJ databases">
        <title>Genome sequence of Saitozyma podzolica DSM 27192.</title>
        <authorList>
            <person name="Aliyu H."/>
            <person name="Gorte O."/>
            <person name="Ochsenreither K."/>
        </authorList>
    </citation>
    <scope>NUCLEOTIDE SEQUENCE [LARGE SCALE GENOMIC DNA]</scope>
    <source>
        <strain evidence="3 4">DSM 27192</strain>
    </source>
</reference>
<dbReference type="CDD" id="cd03884">
    <property type="entry name" value="M20_bAS"/>
    <property type="match status" value="1"/>
</dbReference>
<dbReference type="Pfam" id="PF01546">
    <property type="entry name" value="Peptidase_M20"/>
    <property type="match status" value="1"/>
</dbReference>
<accession>A0A427YEF6</accession>
<dbReference type="OrthoDB" id="4676at2759"/>
<dbReference type="GO" id="GO:0016813">
    <property type="term" value="F:hydrolase activity, acting on carbon-nitrogen (but not peptide) bonds, in linear amidines"/>
    <property type="evidence" value="ECO:0007669"/>
    <property type="project" value="InterPro"/>
</dbReference>
<dbReference type="NCBIfam" id="TIGR01879">
    <property type="entry name" value="hydantase"/>
    <property type="match status" value="1"/>
</dbReference>
<dbReference type="InterPro" id="IPR010158">
    <property type="entry name" value="Amidase_Cbmase"/>
</dbReference>
<dbReference type="InterPro" id="IPR002933">
    <property type="entry name" value="Peptidase_M20"/>
</dbReference>
<sequence length="424" mass="45375">MLATATRLSYRAGALRINAARLMDTLHHTCQWGATAQHGPALTDTGMCRLALSDEDKVVRDWFGAELQATGCEVSVDQMGNMFGIRSGNHIGAPTVAGSHLDTQPTGDALRTLRDAGHRTEYPVGAVNWTNEEGARFPRSLHGSSVWAGDLSLKDALALEDVKSPGLTAGHDLERIGYRGSLPADVARNPLAAHFELHIEQGPILEDAGAQIGVVLGGQAYRWFDVHISGRESHAGSTPLDVRADPLLCAARLMELANTVARDLSGVATTGILSLRPGSINTIPGTVDLTLDIRHISDEKLDEMEARILDEAEGITKRLGTNGCSIEWKKTFQKAPVMFHDDCVGAITEAAERHLGEGGAQTIYSGAGHDSCSTARHCPTGMIFIPCKDGISHNPVEYSTPEDCAMGAQVLLDAMLLYDSKRVA</sequence>
<gene>
    <name evidence="3" type="ORF">EHS25_002456</name>
</gene>
<organism evidence="3 4">
    <name type="scientific">Saitozyma podzolica</name>
    <dbReference type="NCBI Taxonomy" id="1890683"/>
    <lineage>
        <taxon>Eukaryota</taxon>
        <taxon>Fungi</taxon>
        <taxon>Dikarya</taxon>
        <taxon>Basidiomycota</taxon>
        <taxon>Agaricomycotina</taxon>
        <taxon>Tremellomycetes</taxon>
        <taxon>Tremellales</taxon>
        <taxon>Trimorphomycetaceae</taxon>
        <taxon>Saitozyma</taxon>
    </lineage>
</organism>
<dbReference type="SUPFAM" id="SSF55031">
    <property type="entry name" value="Bacterial exopeptidase dimerisation domain"/>
    <property type="match status" value="1"/>
</dbReference>
<dbReference type="STRING" id="1890683.A0A427YEF6"/>
<dbReference type="Gene3D" id="3.30.70.360">
    <property type="match status" value="1"/>
</dbReference>
<evidence type="ECO:0000313" key="3">
    <source>
        <dbReference type="EMBL" id="RSH89344.1"/>
    </source>
</evidence>
<keyword evidence="4" id="KW-1185">Reference proteome</keyword>
<protein>
    <recommendedName>
        <fullName evidence="5">Peptidase M20 dimerisation domain-containing protein</fullName>
    </recommendedName>
</protein>
<keyword evidence="2" id="KW-0378">Hydrolase</keyword>
<dbReference type="InterPro" id="IPR036264">
    <property type="entry name" value="Bact_exopeptidase_dim_dom"/>
</dbReference>
<dbReference type="PIRSF" id="PIRSF001235">
    <property type="entry name" value="Amidase_carbamoylase"/>
    <property type="match status" value="1"/>
</dbReference>
<name>A0A427YEF6_9TREE</name>
<dbReference type="Proteomes" id="UP000279259">
    <property type="component" value="Unassembled WGS sequence"/>
</dbReference>
<dbReference type="SUPFAM" id="SSF53187">
    <property type="entry name" value="Zn-dependent exopeptidases"/>
    <property type="match status" value="1"/>
</dbReference>